<dbReference type="InterPro" id="IPR041248">
    <property type="entry name" value="YDG"/>
</dbReference>
<name>A0ABQ1GF69_9GAMM</name>
<dbReference type="SMART" id="SM00912">
    <property type="entry name" value="Haemagg_act"/>
    <property type="match status" value="1"/>
</dbReference>
<keyword evidence="6" id="KW-1185">Reference proteome</keyword>
<dbReference type="InterPro" id="IPR012334">
    <property type="entry name" value="Pectin_lyas_fold"/>
</dbReference>
<dbReference type="InterPro" id="IPR011050">
    <property type="entry name" value="Pectin_lyase_fold/virulence"/>
</dbReference>
<sequence>MSSSRRLYRNRFGARDVVVLDARTSIVPDIASRTHVIGRRLAALSLLATALGMTGLAQASGGPIGGQIIGGSGQIQQVGNTTTIRQNSQTLSLNWQSFDIAPDQTVNFLQPGSGAIAINRIFSSTPSEIFGHLNANGQVWLINPNGILFGQSAQVNVGGLVASTLDFDDSTLDSSDRRFSGNGKGSIINRGSLTANNGGYIALLGNQVSNQGVVTAQLGTVAMGGGSAVTLTFSGNQVVHLQVDQSTLNNLVENRQLVVADGGRVIMTAGAKDSLLASVVNNSGRVQAQTVQNHNGEITLLGGMTAGQVNVGGTLDASAPKGGNGGAIETSGAQAHIADGAVITTKAAGGKDGTWLVDPTDFTIAASGGDITATNLETQLANGNVAFTSANGASGTSGNVNVNQAVTWSANTTLTLTASNNVNLNAAITNTGASGKTVLNAGNAFVNNAGASGLGGNWAIYSASPTATGEKLGGLAPNFIQYNAPIGTAAAATGNGVFYSLAPTLSVSGVTGTVSKTYDGTTSASLAASNLSTSGLINGDTIASAAGTYSQSDVGTGLTVTSPSSIAGFNIVNGSTPVYGYTLSGASRTANIGQIVAAQLYATIIGDPTKVYDGTTTATLTSANYYITGLAAGQSITVNQPSSVGYASADVNTNGGTTPGGGQVAVNASFTSTNFVVGSGTKLSNYILPTATSITSAALAQDATAGYGVITPAPVQLSGVLATNKTYDQTTSDTLDTSNANIYGVLSTDHVTLDKSNAVGIFASANAGNNIAVALSGFALVDTTDSAGVAATKVADYQLIAPTNLTADIARYALTVSGITANNKTYDGTTADTLNTSGAQLSPALNGDSVHLTGSATGTFSQSDAGTGLAVAVNGLSVDNSNYTVNAPTGLTANITPRVLDIEFSGSADKIYDGTNYATLSTGNFTVANVVSGQTVSVNQAPAVYSGASAPNVGTDTVTATLQSSDLNFANGAKAGNYTFNTSVVGSGHITPAPLTVTINGNPTRTYDGASDTSAPLSSGNYTLSGVIPGESITLNGPAMGNYYDTANGAAPGPGSYEGNAGTWGVVAALSSGNYTANGNTLLSNYSLPTQALGYGTITPAGLTGILVTGASGSKVYDGTNTIAITGSSTTNPGSVPLGSAVLVLGGAQAGDSGIALSASANLTGFFASANVGSQPLSVSNLTLADFTCTGCSANWQTNYTFPESVTGTGSIVAKTLYITLNGVIKQYDGNTTVLPLSNGNFTVYGYVDNNTSGTKDSGWVSGEGATITPTASFTYASPNVVRDVNGNVLSNQIGVTGTLTQNNYAANGGTLLTNYNLVYNVSGMGTITPAPLYVTGVYAQNKVYDTTNNATVNIVNGQLAGLADVDKNNSAITLTIGTTTTGSIAGNGAVTGSTVAGTFASADAGNGQTVSTLFSLGGTSAGNYNLVQPALAANITQAPLTISGIVANGKVYDGTTTATFGANNSFTFDTQNATLSGFVGADNANDVTLSATGTTGTFSTANVGNNLSVTGVNGFSLSAGTAGDKSNDYYVVNPTGLTASITPRPLSVTITGNPTKVYDGSTSATLTAGDYTIGAVAGNSNSGWVSGQGATLPQSATASYASPNVNGVNGSVVNSTLVSSDWKVDNASTLLSNYILPTTATGTGTITPYVLNLSATRVYDTTTNIYSSLSGNVTNADNANTFGTLTGLNGDQFTVTGTGATTSKNVGTYTSGAGSFTLGSLALANAGSNAGTELASNYTLVGGTDSYTITKAPLNITGASVTTKVYDGTTSATVTGATLTSGNVSGDVLTGDNVQVSSGNIAGTFNNKNAGSGKAVTISSGDITGNDAGNYAIVQPSGLTGTINQRPVTLSGVRSYDGTTTVTGNSGAITWAAPGAVAGNANSGVVSGDSVTVNGGSGSVSLANVGTYNSDGSGSGTFTATGLTLSNSNYAIASTGNQFQITPYVINFTGSSTYTGNTTVSISNGNFSNGSHAVSSTDGSFATGIGTETLTLDGPYTLANSGNASTNTTTVNAVSGDGLTLVTGSGTASNYEIGKVTYTVNPYVLSFSGSRAYDGTTNVNGSDLLDATTGSGTLGTTTFTGLNGDTFTVSGTGSLSSANKGNYGGNASGTSGTPSGTTQIGVSGLTLTGTGANAGTELASNYTFVGGNDTYDVNAKLVTIAGTRVYDGNTDANGQAGTTWQVVGVTSGDVSNVIVSGTGSVSSANIGTYDNAGTGGKQFTSSGLSLSGSASGNYTLETTGNTFTINPFVLNLTGTRTYDGTKNIYSDGTSGSSFVAITGLNGDTFTLSGEGSISAKDVNGGTAYTGSGFNLGTLALVGANAGNYTLVGGTDKYTLTPLAITVGATAANKVYSGTNTATVTSLTSGGVLAGDTVNFTDTGASFASANVAHDTNGNVIAQTVTVSGIAASGANAGDYTVNTTATTTATISPYVLSLSGTRQYDGTANVNGGDLGTLSGVNGDQFTVSGQGTSYSANAGTYSATILSGAPTSTQQIGVSGLTLNSAGANSGTELTGNYTLAGTPTNGQTDTYTISPKVLNLTGSRTYDGTKNIYSDGTSGSSFDAITGIGTDTFTLSGEGSISSKDVNGGVAYTGSGFNLGTLALVGANASNYTLVGGTDKYTLTPLAITVGATAANKVYDGTGIATVTSLTSGGVLAGDTVNFTDTGASFASANVAHDTNGNVIAQTVTVSGIAASGANAGDYTVNNTTATTTASITPLALNLTGSRTYDGTTNIYSDGTSGSSFAAITGLNGDTFTLSGEGSTSGKDVNGGTAYTGTGSTTSTTQGFNLGTLGLVAVGSANVGNYTLVGGTDSYTLTPLAITVGATAANKVYDGTGTATVTSLTSGGVLAGDTVNFTDTGASFASANVAHDTNGNVIAQTVTVSGIAASGANAGDYTVNNTATTTASITPLALNLTGSRTYDGTTNIYSNGTSGSSFAAITGLNGDTFTLSGEGSTSGKDVNGGTAYTGTGSTTSATQGFNLGTLGLVGVGSAIAGNYTLVGGTDSYTLTPLAITVGATAANKVYDGTGTATVTSLTSGGVLAGDTVNFTDTGASFASPNVAHDTNGNVIAQTVTVSGVAASGANAGDYTINTTATTTATISPYVLGFSGTRQYDGTANVNGGDLGTLSGVNGDQFTVSGQGTSYSANAGTYSATILSGAPTSTQQIGVNGLTLNNAGANSGTELAGNYTLAGTPTNGQTDRYTINPFVLNLTGTRTYDGTTNIYSDGTSGSSFAPITGLNGDTFTLSGKGSTSGKDVNGGTAYTGSGFNLGTLGLVGVGSANASNYTLVGGTDSYTLTPAMLTVVGTTVDTKTYDSTTAATLSNATLSGVLGNDQVTLGNATSGTFATPNAGTNIGVTASTMTIGGSDAGDYTLVQPTGLTGTITPVVLNLIGTRVYDGMTDANADLFGSNGVLTGVNGETVDVSGTGVLASKHVGTQPFANLGTLLLSNGTGLASNYTLVGGTDQVTVTPLAITVSATGQSKTYDANTTAGVTLASNGVFAGDTVNFHDGAATFNSPNAGNNVAIAVTGITATGADAGDYSFNNTASTSATINPYVLSLTSTRVYDGTTGADASLFGSNGVISTGVNGETVDLSGSGVLTSKNVGSQRPFANLGSLVLGNGTGLASNYTLAGGTDWVSITPATLTVIGTTTTNRVYDGTTIDALNGATLSGVFGNDDVALGNDSTGLFGDKNVGNGKAVSTAMTISGSDASNYILLQPIGLTANVTPLSITVTATGSNRQYNGKTSDVVSLSSNGVLPGDQISVADSSANFADPYVGNGKTVTVSGITASGVDAGNYVIADPVTTTTANITSAGFDGTGVQGSWIAQLQGGLQPAAIATPYGSSDDDAVGVFTGNQKMKHKPVERNRARSDFRSGLSLQLQNGGVRLPSDASP</sequence>
<dbReference type="Gene3D" id="2.160.20.10">
    <property type="entry name" value="Single-stranded right-handed beta-helix, Pectin lyase-like"/>
    <property type="match status" value="1"/>
</dbReference>
<dbReference type="PANTHER" id="PTHR12338">
    <property type="entry name" value="AUTOTRANSPORTER"/>
    <property type="match status" value="1"/>
</dbReference>
<comment type="caution">
    <text evidence="5">The sequence shown here is derived from an EMBL/GenBank/DDBJ whole genome shotgun (WGS) entry which is preliminary data.</text>
</comment>
<dbReference type="SUPFAM" id="SSF51126">
    <property type="entry name" value="Pectin lyase-like"/>
    <property type="match status" value="1"/>
</dbReference>
<dbReference type="RefSeq" id="WP_188796113.1">
    <property type="nucleotide sequence ID" value="NZ_BMJA01000003.1"/>
</dbReference>
<evidence type="ECO:0000256" key="3">
    <source>
        <dbReference type="ARBA" id="ARBA00022729"/>
    </source>
</evidence>
<dbReference type="PANTHER" id="PTHR12338:SF8">
    <property type="entry name" value="HEME_HEMOPEXIN-BINDING PROTEIN"/>
    <property type="match status" value="1"/>
</dbReference>
<proteinExistence type="predicted"/>
<organism evidence="5 6">
    <name type="scientific">Dyella nitratireducens</name>
    <dbReference type="NCBI Taxonomy" id="1849580"/>
    <lineage>
        <taxon>Bacteria</taxon>
        <taxon>Pseudomonadati</taxon>
        <taxon>Pseudomonadota</taxon>
        <taxon>Gammaproteobacteria</taxon>
        <taxon>Lysobacterales</taxon>
        <taxon>Rhodanobacteraceae</taxon>
        <taxon>Dyella</taxon>
    </lineage>
</organism>
<dbReference type="InterPro" id="IPR008638">
    <property type="entry name" value="FhaB/CdiA-like_TPS"/>
</dbReference>
<keyword evidence="3" id="KW-0732">Signal</keyword>
<dbReference type="Proteomes" id="UP000620046">
    <property type="component" value="Unassembled WGS sequence"/>
</dbReference>
<protein>
    <recommendedName>
        <fullName evidence="4">Filamentous haemagglutinin FhaB/tRNA nuclease CdiA-like TPS domain-containing protein</fullName>
    </recommendedName>
</protein>
<dbReference type="NCBIfam" id="TIGR01901">
    <property type="entry name" value="adhes_NPXG"/>
    <property type="match status" value="1"/>
</dbReference>
<comment type="subcellular location">
    <subcellularLocation>
        <location evidence="1">Secreted</location>
    </subcellularLocation>
</comment>
<gene>
    <name evidence="5" type="ORF">GCM10010981_34580</name>
</gene>
<evidence type="ECO:0000313" key="5">
    <source>
        <dbReference type="EMBL" id="GGA42563.1"/>
    </source>
</evidence>
<evidence type="ECO:0000259" key="4">
    <source>
        <dbReference type="SMART" id="SM00912"/>
    </source>
</evidence>
<dbReference type="Pfam" id="PF18657">
    <property type="entry name" value="YDG"/>
    <property type="match status" value="19"/>
</dbReference>
<keyword evidence="2" id="KW-0964">Secreted</keyword>
<feature type="domain" description="Filamentous haemagglutinin FhaB/tRNA nuclease CdiA-like TPS" evidence="4">
    <location>
        <begin position="59"/>
        <end position="171"/>
    </location>
</feature>
<evidence type="ECO:0000313" key="6">
    <source>
        <dbReference type="Proteomes" id="UP000620046"/>
    </source>
</evidence>
<dbReference type="EMBL" id="BMJA01000003">
    <property type="protein sequence ID" value="GGA42563.1"/>
    <property type="molecule type" value="Genomic_DNA"/>
</dbReference>
<reference evidence="6" key="1">
    <citation type="journal article" date="2019" name="Int. J. Syst. Evol. Microbiol.">
        <title>The Global Catalogue of Microorganisms (GCM) 10K type strain sequencing project: providing services to taxonomists for standard genome sequencing and annotation.</title>
        <authorList>
            <consortium name="The Broad Institute Genomics Platform"/>
            <consortium name="The Broad Institute Genome Sequencing Center for Infectious Disease"/>
            <person name="Wu L."/>
            <person name="Ma J."/>
        </authorList>
    </citation>
    <scope>NUCLEOTIDE SEQUENCE [LARGE SCALE GENOMIC DNA]</scope>
    <source>
        <strain evidence="6">CGMCC 1.15439</strain>
    </source>
</reference>
<dbReference type="InterPro" id="IPR050909">
    <property type="entry name" value="Bact_Autotransporter_VF"/>
</dbReference>
<accession>A0ABQ1GF69</accession>
<evidence type="ECO:0000256" key="2">
    <source>
        <dbReference type="ARBA" id="ARBA00022525"/>
    </source>
</evidence>
<evidence type="ECO:0000256" key="1">
    <source>
        <dbReference type="ARBA" id="ARBA00004613"/>
    </source>
</evidence>